<dbReference type="OrthoDB" id="10488634at2759"/>
<dbReference type="Proteomes" id="UP000789570">
    <property type="component" value="Unassembled WGS sequence"/>
</dbReference>
<evidence type="ECO:0000313" key="1">
    <source>
        <dbReference type="EMBL" id="CAG8462618.1"/>
    </source>
</evidence>
<sequence>MTINKIRIYLDYNEDEELLFRENLNKFLAKVPLGSNINIGAHELIWMENYESDLIIFISLFSLTNVKEVF</sequence>
<accession>A0A9N8Z351</accession>
<name>A0A9N8Z351_9GLOM</name>
<keyword evidence="2" id="KW-1185">Reference proteome</keyword>
<protein>
    <submittedName>
        <fullName evidence="1">5578_t:CDS:1</fullName>
    </submittedName>
</protein>
<organism evidence="1 2">
    <name type="scientific">Funneliformis caledonium</name>
    <dbReference type="NCBI Taxonomy" id="1117310"/>
    <lineage>
        <taxon>Eukaryota</taxon>
        <taxon>Fungi</taxon>
        <taxon>Fungi incertae sedis</taxon>
        <taxon>Mucoromycota</taxon>
        <taxon>Glomeromycotina</taxon>
        <taxon>Glomeromycetes</taxon>
        <taxon>Glomerales</taxon>
        <taxon>Glomeraceae</taxon>
        <taxon>Funneliformis</taxon>
    </lineage>
</organism>
<comment type="caution">
    <text evidence="1">The sequence shown here is derived from an EMBL/GenBank/DDBJ whole genome shotgun (WGS) entry which is preliminary data.</text>
</comment>
<evidence type="ECO:0000313" key="2">
    <source>
        <dbReference type="Proteomes" id="UP000789570"/>
    </source>
</evidence>
<proteinExistence type="predicted"/>
<dbReference type="EMBL" id="CAJVPQ010000248">
    <property type="protein sequence ID" value="CAG8462618.1"/>
    <property type="molecule type" value="Genomic_DNA"/>
</dbReference>
<reference evidence="1" key="1">
    <citation type="submission" date="2021-06" db="EMBL/GenBank/DDBJ databases">
        <authorList>
            <person name="Kallberg Y."/>
            <person name="Tangrot J."/>
            <person name="Rosling A."/>
        </authorList>
    </citation>
    <scope>NUCLEOTIDE SEQUENCE</scope>
    <source>
        <strain evidence="1">UK204</strain>
    </source>
</reference>
<gene>
    <name evidence="1" type="ORF">FCALED_LOCUS1820</name>
</gene>
<dbReference type="AlphaFoldDB" id="A0A9N8Z351"/>